<dbReference type="EMBL" id="QAYE01000001">
    <property type="protein sequence ID" value="PTW49373.1"/>
    <property type="molecule type" value="Genomic_DNA"/>
</dbReference>
<sequence>MQDHEHEATALEFQDLIAKMNDKQLRASYLASAAEAGDPWQDALAAAMSERGIDD</sequence>
<accession>A0A2T5UCZ8</accession>
<dbReference type="AlphaFoldDB" id="A0A2T5UCZ8"/>
<dbReference type="Proteomes" id="UP000244013">
    <property type="component" value="Unassembled WGS sequence"/>
</dbReference>
<proteinExistence type="predicted"/>
<reference evidence="1 2" key="1">
    <citation type="submission" date="2018-04" db="EMBL/GenBank/DDBJ databases">
        <title>Genomic Encyclopedia of Type Strains, Phase III (KMG-III): the genomes of soil and plant-associated and newly described type strains.</title>
        <authorList>
            <person name="Whitman W."/>
        </authorList>
    </citation>
    <scope>NUCLEOTIDE SEQUENCE [LARGE SCALE GENOMIC DNA]</scope>
    <source>
        <strain evidence="1 2">MA-olki</strain>
    </source>
</reference>
<evidence type="ECO:0000313" key="1">
    <source>
        <dbReference type="EMBL" id="PTW49373.1"/>
    </source>
</evidence>
<comment type="caution">
    <text evidence="1">The sequence shown here is derived from an EMBL/GenBank/DDBJ whole genome shotgun (WGS) entry which is preliminary data.</text>
</comment>
<evidence type="ECO:0000313" key="2">
    <source>
        <dbReference type="Proteomes" id="UP000244013"/>
    </source>
</evidence>
<gene>
    <name evidence="1" type="ORF">C8J25_101881</name>
</gene>
<name>A0A2T5UCZ8_9SPHN</name>
<protein>
    <submittedName>
        <fullName evidence="1">Uncharacterized protein</fullName>
    </submittedName>
</protein>
<organism evidence="1 2">
    <name type="scientific">Sphingomonas faeni</name>
    <dbReference type="NCBI Taxonomy" id="185950"/>
    <lineage>
        <taxon>Bacteria</taxon>
        <taxon>Pseudomonadati</taxon>
        <taxon>Pseudomonadota</taxon>
        <taxon>Alphaproteobacteria</taxon>
        <taxon>Sphingomonadales</taxon>
        <taxon>Sphingomonadaceae</taxon>
        <taxon>Sphingomonas</taxon>
    </lineage>
</organism>